<comment type="subcellular location">
    <subcellularLocation>
        <location evidence="3">Cytoplasm</location>
    </subcellularLocation>
</comment>
<protein>
    <recommendedName>
        <fullName evidence="3">Ribosome-recycling factor</fullName>
        <shortName evidence="3">RRF</shortName>
    </recommendedName>
    <alternativeName>
        <fullName evidence="3">Ribosome-releasing factor</fullName>
    </alternativeName>
</protein>
<proteinExistence type="inferred from homology"/>
<dbReference type="AlphaFoldDB" id="A0A2H0WYK5"/>
<dbReference type="CDD" id="cd00520">
    <property type="entry name" value="RRF"/>
    <property type="match status" value="1"/>
</dbReference>
<keyword evidence="3" id="KW-0963">Cytoplasm</keyword>
<dbReference type="GO" id="GO:0043023">
    <property type="term" value="F:ribosomal large subunit binding"/>
    <property type="evidence" value="ECO:0007669"/>
    <property type="project" value="TreeGrafter"/>
</dbReference>
<dbReference type="InterPro" id="IPR036191">
    <property type="entry name" value="RRF_sf"/>
</dbReference>
<comment type="similarity">
    <text evidence="1 3">Belongs to the RRF family.</text>
</comment>
<dbReference type="Gene3D" id="3.30.1360.40">
    <property type="match status" value="1"/>
</dbReference>
<dbReference type="InterPro" id="IPR002661">
    <property type="entry name" value="Ribosome_recyc_fac"/>
</dbReference>
<organism evidence="5 6">
    <name type="scientific">Candidatus Collierbacteria bacterium CG09_land_8_20_14_0_10_46_12</name>
    <dbReference type="NCBI Taxonomy" id="1974533"/>
    <lineage>
        <taxon>Bacteria</taxon>
        <taxon>Candidatus Collieribacteriota</taxon>
    </lineage>
</organism>
<dbReference type="GO" id="GO:0005737">
    <property type="term" value="C:cytoplasm"/>
    <property type="evidence" value="ECO:0007669"/>
    <property type="project" value="UniProtKB-SubCell"/>
</dbReference>
<evidence type="ECO:0000256" key="3">
    <source>
        <dbReference type="HAMAP-Rule" id="MF_00040"/>
    </source>
</evidence>
<gene>
    <name evidence="3" type="primary">frr</name>
    <name evidence="5" type="ORF">COT54_02950</name>
</gene>
<dbReference type="FunFam" id="3.30.1360.40:FF:000001">
    <property type="entry name" value="Ribosome-recycling factor"/>
    <property type="match status" value="1"/>
</dbReference>
<evidence type="ECO:0000256" key="1">
    <source>
        <dbReference type="ARBA" id="ARBA00005912"/>
    </source>
</evidence>
<dbReference type="SUPFAM" id="SSF55194">
    <property type="entry name" value="Ribosome recycling factor, RRF"/>
    <property type="match status" value="1"/>
</dbReference>
<dbReference type="NCBIfam" id="TIGR00496">
    <property type="entry name" value="frr"/>
    <property type="match status" value="1"/>
</dbReference>
<dbReference type="GO" id="GO:0006415">
    <property type="term" value="P:translational termination"/>
    <property type="evidence" value="ECO:0007669"/>
    <property type="project" value="UniProtKB-UniRule"/>
</dbReference>
<feature type="domain" description="Ribosome recycling factor" evidence="4">
    <location>
        <begin position="21"/>
        <end position="183"/>
    </location>
</feature>
<dbReference type="Pfam" id="PF01765">
    <property type="entry name" value="RRF"/>
    <property type="match status" value="1"/>
</dbReference>
<evidence type="ECO:0000313" key="6">
    <source>
        <dbReference type="Proteomes" id="UP000229574"/>
    </source>
</evidence>
<name>A0A2H0WYK5_9BACT</name>
<keyword evidence="2 3" id="KW-0648">Protein biosynthesis</keyword>
<accession>A0A2H0WYK5</accession>
<dbReference type="PANTHER" id="PTHR20982">
    <property type="entry name" value="RIBOSOME RECYCLING FACTOR"/>
    <property type="match status" value="1"/>
</dbReference>
<reference evidence="6" key="1">
    <citation type="submission" date="2017-09" db="EMBL/GenBank/DDBJ databases">
        <title>Depth-based differentiation of microbial function through sediment-hosted aquifers and enrichment of novel symbionts in the deep terrestrial subsurface.</title>
        <authorList>
            <person name="Probst A.J."/>
            <person name="Ladd B."/>
            <person name="Jarett J.K."/>
            <person name="Geller-Mcgrath D.E."/>
            <person name="Sieber C.M.K."/>
            <person name="Emerson J.B."/>
            <person name="Anantharaman K."/>
            <person name="Thomas B.C."/>
            <person name="Malmstrom R."/>
            <person name="Stieglmeier M."/>
            <person name="Klingl A."/>
            <person name="Woyke T."/>
            <person name="Ryan C.M."/>
            <person name="Banfield J.F."/>
        </authorList>
    </citation>
    <scope>NUCLEOTIDE SEQUENCE [LARGE SCALE GENOMIC DNA]</scope>
</reference>
<dbReference type="InterPro" id="IPR023584">
    <property type="entry name" value="Ribosome_recyc_fac_dom"/>
</dbReference>
<evidence type="ECO:0000313" key="5">
    <source>
        <dbReference type="EMBL" id="PIS17753.1"/>
    </source>
</evidence>
<sequence>MSDVILTNLASRLDQTIEVVKKDLGTVRTGRAKPSLVEDVKVEAYGTIMTIKELATISAPDTTLIVIAPWDKGLVAAISSGIQKSGLNIQPIVDGDTIKISIPSLTQERREELVKLVHQKLESAKVMIRQVRGEIKEEIEAQKGEAGISEDSISSWLAQMQTTVDKYMSKIDELGVEKGKELMTL</sequence>
<evidence type="ECO:0000259" key="4">
    <source>
        <dbReference type="Pfam" id="PF01765"/>
    </source>
</evidence>
<dbReference type="PANTHER" id="PTHR20982:SF3">
    <property type="entry name" value="MITOCHONDRIAL RIBOSOME RECYCLING FACTOR PSEUDO 1"/>
    <property type="match status" value="1"/>
</dbReference>
<comment type="function">
    <text evidence="3">Responsible for the release of ribosomes from messenger RNA at the termination of protein biosynthesis. May increase the efficiency of translation by recycling ribosomes from one round of translation to another.</text>
</comment>
<comment type="caution">
    <text evidence="5">The sequence shown here is derived from an EMBL/GenBank/DDBJ whole genome shotgun (WGS) entry which is preliminary data.</text>
</comment>
<dbReference type="EMBL" id="PEYY01000116">
    <property type="protein sequence ID" value="PIS17753.1"/>
    <property type="molecule type" value="Genomic_DNA"/>
</dbReference>
<dbReference type="Proteomes" id="UP000229574">
    <property type="component" value="Unassembled WGS sequence"/>
</dbReference>
<dbReference type="HAMAP" id="MF_00040">
    <property type="entry name" value="RRF"/>
    <property type="match status" value="1"/>
</dbReference>
<dbReference type="Gene3D" id="1.10.132.20">
    <property type="entry name" value="Ribosome-recycling factor"/>
    <property type="match status" value="1"/>
</dbReference>
<evidence type="ECO:0000256" key="2">
    <source>
        <dbReference type="ARBA" id="ARBA00022917"/>
    </source>
</evidence>